<keyword evidence="4" id="KW-1185">Reference proteome</keyword>
<evidence type="ECO:0000313" key="3">
    <source>
        <dbReference type="EMBL" id="KZO92283.1"/>
    </source>
</evidence>
<evidence type="ECO:0000313" key="4">
    <source>
        <dbReference type="Proteomes" id="UP000076738"/>
    </source>
</evidence>
<dbReference type="GO" id="GO:0005737">
    <property type="term" value="C:cytoplasm"/>
    <property type="evidence" value="ECO:0007669"/>
    <property type="project" value="TreeGrafter"/>
</dbReference>
<dbReference type="InterPro" id="IPR050593">
    <property type="entry name" value="LovG"/>
</dbReference>
<dbReference type="Pfam" id="PF03959">
    <property type="entry name" value="FSH1"/>
    <property type="match status" value="1"/>
</dbReference>
<dbReference type="SUPFAM" id="SSF53474">
    <property type="entry name" value="alpha/beta-Hydrolases"/>
    <property type="match status" value="1"/>
</dbReference>
<evidence type="ECO:0000256" key="1">
    <source>
        <dbReference type="ARBA" id="ARBA00022801"/>
    </source>
</evidence>
<dbReference type="Proteomes" id="UP000076738">
    <property type="component" value="Unassembled WGS sequence"/>
</dbReference>
<dbReference type="PANTHER" id="PTHR48070">
    <property type="entry name" value="ESTERASE OVCA2"/>
    <property type="match status" value="1"/>
</dbReference>
<dbReference type="GO" id="GO:0016787">
    <property type="term" value="F:hydrolase activity"/>
    <property type="evidence" value="ECO:0007669"/>
    <property type="project" value="UniProtKB-KW"/>
</dbReference>
<feature type="domain" description="Serine hydrolase" evidence="2">
    <location>
        <begin position="3"/>
        <end position="207"/>
    </location>
</feature>
<name>A0A167I483_CALVF</name>
<reference evidence="3 4" key="1">
    <citation type="journal article" date="2016" name="Mol. Biol. Evol.">
        <title>Comparative Genomics of Early-Diverging Mushroom-Forming Fungi Provides Insights into the Origins of Lignocellulose Decay Capabilities.</title>
        <authorList>
            <person name="Nagy L.G."/>
            <person name="Riley R."/>
            <person name="Tritt A."/>
            <person name="Adam C."/>
            <person name="Daum C."/>
            <person name="Floudas D."/>
            <person name="Sun H."/>
            <person name="Yadav J.S."/>
            <person name="Pangilinan J."/>
            <person name="Larsson K.H."/>
            <person name="Matsuura K."/>
            <person name="Barry K."/>
            <person name="Labutti K."/>
            <person name="Kuo R."/>
            <person name="Ohm R.A."/>
            <person name="Bhattacharya S.S."/>
            <person name="Shirouzu T."/>
            <person name="Yoshinaga Y."/>
            <person name="Martin F.M."/>
            <person name="Grigoriev I.V."/>
            <person name="Hibbett D.S."/>
        </authorList>
    </citation>
    <scope>NUCLEOTIDE SEQUENCE [LARGE SCALE GENOMIC DNA]</scope>
    <source>
        <strain evidence="3 4">TUFC12733</strain>
    </source>
</reference>
<dbReference type="GO" id="GO:0005634">
    <property type="term" value="C:nucleus"/>
    <property type="evidence" value="ECO:0007669"/>
    <property type="project" value="TreeGrafter"/>
</dbReference>
<dbReference type="InterPro" id="IPR005645">
    <property type="entry name" value="FSH-like_dom"/>
</dbReference>
<dbReference type="AlphaFoldDB" id="A0A167I483"/>
<dbReference type="EMBL" id="KV417312">
    <property type="protein sequence ID" value="KZO92283.1"/>
    <property type="molecule type" value="Genomic_DNA"/>
</dbReference>
<sequence>MLNVLVIHGYLQTGETMRCNTQRLQAELRHIAELHYVEGPPMKDSSWGDSRPWWIMKSRSGWLDPDNRTDRWDETVRWWSEHLSEHPYDGIIGLSQGSAMTALLLSMLKSPETVPGFEPKRTQSIKFAILCSGWVSRLPPHKEIYDIPSDLPTLHKSLRLSAAGRALDETDGIVSARRTAELASLFGPKAVQKSHNEGHLIPVRDPWPRVFQDFIASAVQENRARPIPES</sequence>
<dbReference type="Gene3D" id="3.40.50.1820">
    <property type="entry name" value="alpha/beta hydrolase"/>
    <property type="match status" value="1"/>
</dbReference>
<dbReference type="STRING" id="1330018.A0A167I483"/>
<evidence type="ECO:0000259" key="2">
    <source>
        <dbReference type="Pfam" id="PF03959"/>
    </source>
</evidence>
<dbReference type="InterPro" id="IPR029058">
    <property type="entry name" value="AB_hydrolase_fold"/>
</dbReference>
<accession>A0A167I483</accession>
<keyword evidence="1" id="KW-0378">Hydrolase</keyword>
<dbReference type="OrthoDB" id="2094269at2759"/>
<gene>
    <name evidence="3" type="ORF">CALVIDRAFT_530257</name>
</gene>
<proteinExistence type="predicted"/>
<dbReference type="PANTHER" id="PTHR48070:SF6">
    <property type="entry name" value="ESTERASE OVCA2"/>
    <property type="match status" value="1"/>
</dbReference>
<organism evidence="3 4">
    <name type="scientific">Calocera viscosa (strain TUFC12733)</name>
    <dbReference type="NCBI Taxonomy" id="1330018"/>
    <lineage>
        <taxon>Eukaryota</taxon>
        <taxon>Fungi</taxon>
        <taxon>Dikarya</taxon>
        <taxon>Basidiomycota</taxon>
        <taxon>Agaricomycotina</taxon>
        <taxon>Dacrymycetes</taxon>
        <taxon>Dacrymycetales</taxon>
        <taxon>Dacrymycetaceae</taxon>
        <taxon>Calocera</taxon>
    </lineage>
</organism>
<protein>
    <recommendedName>
        <fullName evidence="2">Serine hydrolase domain-containing protein</fullName>
    </recommendedName>
</protein>